<feature type="domain" description="Cyclin N-terminal" evidence="1">
    <location>
        <begin position="187"/>
        <end position="282"/>
    </location>
</feature>
<dbReference type="Proteomes" id="UP000059188">
    <property type="component" value="Unassembled WGS sequence"/>
</dbReference>
<evidence type="ECO:0000259" key="1">
    <source>
        <dbReference type="Pfam" id="PF00134"/>
    </source>
</evidence>
<dbReference type="CDD" id="cd20557">
    <property type="entry name" value="CYCLIN_ScPCL1-like"/>
    <property type="match status" value="1"/>
</dbReference>
<evidence type="ECO:0000313" key="2">
    <source>
        <dbReference type="EMBL" id="CEL60611.1"/>
    </source>
</evidence>
<dbReference type="SUPFAM" id="SSF47954">
    <property type="entry name" value="Cyclin-like"/>
    <property type="match status" value="1"/>
</dbReference>
<dbReference type="GO" id="GO:0000307">
    <property type="term" value="C:cyclin-dependent protein kinase holoenzyme complex"/>
    <property type="evidence" value="ECO:0007669"/>
    <property type="project" value="TreeGrafter"/>
</dbReference>
<dbReference type="AlphaFoldDB" id="A0A0B7FRN5"/>
<dbReference type="Pfam" id="PF00134">
    <property type="entry name" value="Cyclin_N"/>
    <property type="match status" value="1"/>
</dbReference>
<dbReference type="GO" id="GO:0005634">
    <property type="term" value="C:nucleus"/>
    <property type="evidence" value="ECO:0007669"/>
    <property type="project" value="TreeGrafter"/>
</dbReference>
<dbReference type="InterPro" id="IPR006671">
    <property type="entry name" value="Cyclin_N"/>
</dbReference>
<dbReference type="PANTHER" id="PTHR15615:SF108">
    <property type="entry name" value="PROTEIN CNPPD1"/>
    <property type="match status" value="1"/>
</dbReference>
<accession>A0A0B7FRN5</accession>
<dbReference type="InterPro" id="IPR036915">
    <property type="entry name" value="Cyclin-like_sf"/>
</dbReference>
<dbReference type="InterPro" id="IPR013922">
    <property type="entry name" value="Cyclin_PHO80-like"/>
</dbReference>
<dbReference type="GO" id="GO:0016538">
    <property type="term" value="F:cyclin-dependent protein serine/threonine kinase regulator activity"/>
    <property type="evidence" value="ECO:0007669"/>
    <property type="project" value="TreeGrafter"/>
</dbReference>
<gene>
    <name evidence="2" type="ORF">RSOLAG1IB_03849</name>
</gene>
<dbReference type="PANTHER" id="PTHR15615">
    <property type="match status" value="1"/>
</dbReference>
<dbReference type="OrthoDB" id="10250320at2759"/>
<dbReference type="Gene3D" id="1.10.472.10">
    <property type="entry name" value="Cyclin-like"/>
    <property type="match status" value="1"/>
</dbReference>
<keyword evidence="3" id="KW-1185">Reference proteome</keyword>
<reference evidence="2 3" key="1">
    <citation type="submission" date="2014-11" db="EMBL/GenBank/DDBJ databases">
        <authorList>
            <person name="Wibberg Daniel"/>
        </authorList>
    </citation>
    <scope>NUCLEOTIDE SEQUENCE [LARGE SCALE GENOMIC DNA]</scope>
    <source>
        <strain evidence="2">Rhizoctonia solani AG1-IB 7/3/14</strain>
    </source>
</reference>
<organism evidence="2 3">
    <name type="scientific">Thanatephorus cucumeris (strain AG1-IB / isolate 7/3/14)</name>
    <name type="common">Lettuce bottom rot fungus</name>
    <name type="synonym">Rhizoctonia solani</name>
    <dbReference type="NCBI Taxonomy" id="1108050"/>
    <lineage>
        <taxon>Eukaryota</taxon>
        <taxon>Fungi</taxon>
        <taxon>Dikarya</taxon>
        <taxon>Basidiomycota</taxon>
        <taxon>Agaricomycotina</taxon>
        <taxon>Agaricomycetes</taxon>
        <taxon>Cantharellales</taxon>
        <taxon>Ceratobasidiaceae</taxon>
        <taxon>Rhizoctonia</taxon>
        <taxon>Rhizoctonia solani AG-1</taxon>
    </lineage>
</organism>
<dbReference type="GO" id="GO:0019901">
    <property type="term" value="F:protein kinase binding"/>
    <property type="evidence" value="ECO:0007669"/>
    <property type="project" value="InterPro"/>
</dbReference>
<sequence length="337" mass="37190">MKHRATIIVRSLLQDSGANRQLPIPEVGVDERRVEALVALSGSLLSVVAQLGDSTAWNQTVDRLAEFVLGVSDTCADGQWAEKFALGLFEKIVCPQFVPSSSYISEVSNLVNPEEQMQDVVIYGSQKGPVFVPSVPLTGPSNASDYSAKPPSLDYDNRPLAVLGARFLSDVFGPATCPDTVLNYNPTIGEFINDVVALASIERSVLVYALALLSRLGADTRTSMRVRNTFGLFITAYMISAKILRDDPFTNACWCVLGQNVFTLEEMNEMERTMFVDLEWDLHIDITELEGFEGKLYEHYRLQFQDCIIPTIEGSSMYSSSYAASDLYNFGTAPSIF</sequence>
<protein>
    <recommendedName>
        <fullName evidence="1">Cyclin N-terminal domain-containing protein</fullName>
    </recommendedName>
</protein>
<evidence type="ECO:0000313" key="3">
    <source>
        <dbReference type="Proteomes" id="UP000059188"/>
    </source>
</evidence>
<proteinExistence type="predicted"/>
<dbReference type="STRING" id="1108050.A0A0B7FRN5"/>
<dbReference type="EMBL" id="LN679104">
    <property type="protein sequence ID" value="CEL60611.1"/>
    <property type="molecule type" value="Genomic_DNA"/>
</dbReference>
<name>A0A0B7FRN5_THACB</name>